<keyword evidence="5" id="KW-1185">Reference proteome</keyword>
<feature type="domain" description="DUF1308" evidence="2">
    <location>
        <begin position="226"/>
        <end position="384"/>
    </location>
</feature>
<dbReference type="Proteomes" id="UP000677054">
    <property type="component" value="Unassembled WGS sequence"/>
</dbReference>
<accession>A0A7R9FR97</accession>
<name>A0A7R9FR97_9CRUS</name>
<gene>
    <name evidence="4" type="ORF">DSTB1V02_LOCUS11900</name>
</gene>
<evidence type="ECO:0000259" key="3">
    <source>
        <dbReference type="Pfam" id="PF18474"/>
    </source>
</evidence>
<proteinExistence type="inferred from homology"/>
<organism evidence="4">
    <name type="scientific">Darwinula stevensoni</name>
    <dbReference type="NCBI Taxonomy" id="69355"/>
    <lineage>
        <taxon>Eukaryota</taxon>
        <taxon>Metazoa</taxon>
        <taxon>Ecdysozoa</taxon>
        <taxon>Arthropoda</taxon>
        <taxon>Crustacea</taxon>
        <taxon>Oligostraca</taxon>
        <taxon>Ostracoda</taxon>
        <taxon>Podocopa</taxon>
        <taxon>Podocopida</taxon>
        <taxon>Darwinulocopina</taxon>
        <taxon>Darwinuloidea</taxon>
        <taxon>Darwinulidae</taxon>
        <taxon>Darwinula</taxon>
    </lineage>
</organism>
<reference evidence="4" key="1">
    <citation type="submission" date="2020-11" db="EMBL/GenBank/DDBJ databases">
        <authorList>
            <person name="Tran Van P."/>
        </authorList>
    </citation>
    <scope>NUCLEOTIDE SEQUENCE</scope>
</reference>
<dbReference type="AlphaFoldDB" id="A0A7R9FR97"/>
<protein>
    <recommendedName>
        <fullName evidence="6">DUF1308 domain-containing protein</fullName>
    </recommendedName>
</protein>
<dbReference type="EMBL" id="LR903664">
    <property type="protein sequence ID" value="CAD7252139.1"/>
    <property type="molecule type" value="Genomic_DNA"/>
</dbReference>
<evidence type="ECO:0008006" key="6">
    <source>
        <dbReference type="Google" id="ProtNLM"/>
    </source>
</evidence>
<dbReference type="PANTHER" id="PTHR13379:SF0">
    <property type="entry name" value="UPF0415 PROTEIN C7ORF25"/>
    <property type="match status" value="1"/>
</dbReference>
<evidence type="ECO:0000313" key="4">
    <source>
        <dbReference type="EMBL" id="CAD7252139.1"/>
    </source>
</evidence>
<comment type="similarity">
    <text evidence="1">Belongs to the UPF0415 family.</text>
</comment>
<evidence type="ECO:0000259" key="2">
    <source>
        <dbReference type="Pfam" id="PF07000"/>
    </source>
</evidence>
<dbReference type="InterPro" id="IPR041076">
    <property type="entry name" value="DUF5614"/>
</dbReference>
<dbReference type="InterPro" id="IPR010733">
    <property type="entry name" value="DUF1308"/>
</dbReference>
<sequence>MKKEGGEELDPIEELIAMGRETLELATNCPKDRKCFSGSEGPCHCVKGIDKLRRRLSAEIKYLESPKGKKNAGQCSNLHHLKGIVERMHKEPGIIGVLQPFPCCSVSSDLKSNNPKGKRIEVDVVGDEGRTWVKVIARNPKSLHMNATGEGSYGQRSIVDQGQDFVKVSRDHPVRFHPPLVRFAFLNGLTEEVEKELTSLGVRVEIGPPSKERIFYGNDDGISGVLNLDVSTMLAYASELTNSSPQGMIFREPILSEQAEWERKRPLKPILDRLFENRELVCCETAVKDFESILATVGGPKEKERSKEFILRVRVIPDNPSDRVRSLNSNGKMKERSRIVFGTADAMECVTVSANSGFCRAATAQGIHLSVFLHESRALTEQKQILIP</sequence>
<dbReference type="OrthoDB" id="441890at2759"/>
<feature type="domain" description="DUF5614" evidence="3">
    <location>
        <begin position="44"/>
        <end position="204"/>
    </location>
</feature>
<dbReference type="Pfam" id="PF07000">
    <property type="entry name" value="DUF1308"/>
    <property type="match status" value="1"/>
</dbReference>
<evidence type="ECO:0000256" key="1">
    <source>
        <dbReference type="ARBA" id="ARBA00006588"/>
    </source>
</evidence>
<dbReference type="PANTHER" id="PTHR13379">
    <property type="entry name" value="UNCHARACTERIZED DUF1308"/>
    <property type="match status" value="1"/>
</dbReference>
<dbReference type="EMBL" id="CAJPEV010004147">
    <property type="protein sequence ID" value="CAG0901260.1"/>
    <property type="molecule type" value="Genomic_DNA"/>
</dbReference>
<dbReference type="Pfam" id="PF18474">
    <property type="entry name" value="DUF5614"/>
    <property type="match status" value="1"/>
</dbReference>
<evidence type="ECO:0000313" key="5">
    <source>
        <dbReference type="Proteomes" id="UP000677054"/>
    </source>
</evidence>